<proteinExistence type="predicted"/>
<dbReference type="PANTHER" id="PTHR34817:SF2">
    <property type="entry name" value="NUCLEOTIDYLTRANSFERASE"/>
    <property type="match status" value="1"/>
</dbReference>
<dbReference type="PANTHER" id="PTHR34817">
    <property type="entry name" value="NUCLEOTIDYLTRANSFERASE"/>
    <property type="match status" value="1"/>
</dbReference>
<dbReference type="GO" id="GO:0016740">
    <property type="term" value="F:transferase activity"/>
    <property type="evidence" value="ECO:0007669"/>
    <property type="project" value="UniProtKB-KW"/>
</dbReference>
<name>D3JWV1_9BACT</name>
<protein>
    <submittedName>
        <fullName evidence="1">Putative nucleotidyl transferase</fullName>
    </submittedName>
</protein>
<dbReference type="AlphaFoldDB" id="D3JWV1"/>
<sequence length="139" mass="16659">MEYRRRKPTQYLWCWMNYSGISAYYRPIPFDFRFICLRKKEWYLSIDLDQKPEVIELPILDELDINGWDLRKALRLFQKSNPPLLEWLSSPVVYKIEHHSSLDPDKETLQSRLATENWDAPIVVTTIVQFFESLFAAKS</sequence>
<dbReference type="EMBL" id="GU324300">
    <property type="protein sequence ID" value="ADB92521.1"/>
    <property type="molecule type" value="Genomic_DNA"/>
</dbReference>
<accession>D3JWV1</accession>
<organism evidence="1">
    <name type="scientific">Desulfotignum phosphitoxidans</name>
    <dbReference type="NCBI Taxonomy" id="190898"/>
    <lineage>
        <taxon>Bacteria</taxon>
        <taxon>Pseudomonadati</taxon>
        <taxon>Thermodesulfobacteriota</taxon>
        <taxon>Desulfobacteria</taxon>
        <taxon>Desulfobacterales</taxon>
        <taxon>Desulfobacteraceae</taxon>
        <taxon>Desulfotignum</taxon>
    </lineage>
</organism>
<reference evidence="1" key="1">
    <citation type="journal article" date="2010" name="J. Bacteriol.">
        <title>Identification and heterologous expression of genes involved in anaerobic dissimilatory phosphite oxidation by Desulfotignum phosphitoxidans.</title>
        <authorList>
            <person name="Simeonova D.D."/>
            <person name="Wilson M.M."/>
            <person name="Metcalf W.W."/>
            <person name="Schink B."/>
        </authorList>
    </citation>
    <scope>NUCLEOTIDE SEQUENCE</scope>
    <source>
        <strain evidence="1">FiPS-3</strain>
    </source>
</reference>
<dbReference type="Pfam" id="PF10127">
    <property type="entry name" value="RlaP"/>
    <property type="match status" value="1"/>
</dbReference>
<evidence type="ECO:0000313" key="1">
    <source>
        <dbReference type="EMBL" id="ADB92521.1"/>
    </source>
</evidence>
<dbReference type="InterPro" id="IPR018775">
    <property type="entry name" value="RlaP"/>
</dbReference>
<keyword evidence="1" id="KW-0808">Transferase</keyword>